<proteinExistence type="inferred from homology"/>
<evidence type="ECO:0000256" key="2">
    <source>
        <dbReference type="SAM" id="Phobius"/>
    </source>
</evidence>
<evidence type="ECO:0000256" key="1">
    <source>
        <dbReference type="ARBA" id="ARBA00007378"/>
    </source>
</evidence>
<evidence type="ECO:0008006" key="5">
    <source>
        <dbReference type="Google" id="ProtNLM"/>
    </source>
</evidence>
<dbReference type="Proteomes" id="UP000284842">
    <property type="component" value="Unassembled WGS sequence"/>
</dbReference>
<protein>
    <recommendedName>
        <fullName evidence="5">Organic hydroperoxide resistance protein</fullName>
    </recommendedName>
</protein>
<dbReference type="Gene3D" id="3.30.300.20">
    <property type="match status" value="1"/>
</dbReference>
<organism evidence="3 4">
    <name type="scientific">Panaeolus cyanescens</name>
    <dbReference type="NCBI Taxonomy" id="181874"/>
    <lineage>
        <taxon>Eukaryota</taxon>
        <taxon>Fungi</taxon>
        <taxon>Dikarya</taxon>
        <taxon>Basidiomycota</taxon>
        <taxon>Agaricomycotina</taxon>
        <taxon>Agaricomycetes</taxon>
        <taxon>Agaricomycetidae</taxon>
        <taxon>Agaricales</taxon>
        <taxon>Agaricineae</taxon>
        <taxon>Galeropsidaceae</taxon>
        <taxon>Panaeolus</taxon>
    </lineage>
</organism>
<dbReference type="OrthoDB" id="60422at2759"/>
<sequence length="283" mass="30259">MAFAPMIMIEDGLINLGRRLGVKESMGTRVLGYLYVIAFVSFIAPLWARSQVEGVGNGWARNQSGTRRDAFGPDHVSASPIQRVIAAVINNSHRSSEFTKTKLNFIHHTSILDLPKMLSSASRRLISSSLRQSAKPKVFNHVPSRGIMTLKTKKYTAEATASGAGRNGTTSSNGLELNLALPKELGGTGNGQNPEQLFAMGYSACFLGALQAVAKTMGKEEMAKKAVVHTSVSLGEPNGQPGFGLSVDIKVEGIDEELLQAGHAFCPYSRALNQGVEVKVSTA</sequence>
<comment type="caution">
    <text evidence="3">The sequence shown here is derived from an EMBL/GenBank/DDBJ whole genome shotgun (WGS) entry which is preliminary data.</text>
</comment>
<comment type="similarity">
    <text evidence="1">Belongs to the OsmC/Ohr family.</text>
</comment>
<dbReference type="GO" id="GO:0006979">
    <property type="term" value="P:response to oxidative stress"/>
    <property type="evidence" value="ECO:0007669"/>
    <property type="project" value="InterPro"/>
</dbReference>
<keyword evidence="2" id="KW-0812">Transmembrane</keyword>
<dbReference type="Gene3D" id="2.20.25.10">
    <property type="match status" value="1"/>
</dbReference>
<feature type="transmembrane region" description="Helical" evidence="2">
    <location>
        <begin position="30"/>
        <end position="48"/>
    </location>
</feature>
<dbReference type="InParanoid" id="A0A409W5U8"/>
<dbReference type="Pfam" id="PF02566">
    <property type="entry name" value="OsmC"/>
    <property type="match status" value="1"/>
</dbReference>
<dbReference type="InterPro" id="IPR003718">
    <property type="entry name" value="OsmC/Ohr_fam"/>
</dbReference>
<keyword evidence="2" id="KW-0472">Membrane</keyword>
<reference evidence="3 4" key="1">
    <citation type="journal article" date="2018" name="Evol. Lett.">
        <title>Horizontal gene cluster transfer increased hallucinogenic mushroom diversity.</title>
        <authorList>
            <person name="Reynolds H.T."/>
            <person name="Vijayakumar V."/>
            <person name="Gluck-Thaler E."/>
            <person name="Korotkin H.B."/>
            <person name="Matheny P.B."/>
            <person name="Slot J.C."/>
        </authorList>
    </citation>
    <scope>NUCLEOTIDE SEQUENCE [LARGE SCALE GENOMIC DNA]</scope>
    <source>
        <strain evidence="3 4">2629</strain>
    </source>
</reference>
<dbReference type="PANTHER" id="PTHR33797">
    <property type="entry name" value="ORGANIC HYDROPEROXIDE RESISTANCE PROTEIN-LIKE"/>
    <property type="match status" value="1"/>
</dbReference>
<accession>A0A409W5U8</accession>
<evidence type="ECO:0000313" key="4">
    <source>
        <dbReference type="Proteomes" id="UP000284842"/>
    </source>
</evidence>
<keyword evidence="4" id="KW-1185">Reference proteome</keyword>
<name>A0A409W5U8_9AGAR</name>
<dbReference type="InterPro" id="IPR015946">
    <property type="entry name" value="KH_dom-like_a/b"/>
</dbReference>
<dbReference type="InterPro" id="IPR019953">
    <property type="entry name" value="OHR"/>
</dbReference>
<dbReference type="NCBIfam" id="TIGR03561">
    <property type="entry name" value="organ_hyd_perox"/>
    <property type="match status" value="1"/>
</dbReference>
<dbReference type="AlphaFoldDB" id="A0A409W5U8"/>
<keyword evidence="2" id="KW-1133">Transmembrane helix</keyword>
<dbReference type="PANTHER" id="PTHR33797:SF2">
    <property type="entry name" value="ORGANIC HYDROPEROXIDE RESISTANCE PROTEIN-LIKE"/>
    <property type="match status" value="1"/>
</dbReference>
<dbReference type="SUPFAM" id="SSF82784">
    <property type="entry name" value="OsmC-like"/>
    <property type="match status" value="1"/>
</dbReference>
<dbReference type="EMBL" id="NHTK01005790">
    <property type="protein sequence ID" value="PPQ73884.1"/>
    <property type="molecule type" value="Genomic_DNA"/>
</dbReference>
<dbReference type="InterPro" id="IPR036102">
    <property type="entry name" value="OsmC/Ohrsf"/>
</dbReference>
<gene>
    <name evidence="3" type="ORF">CVT24_011942</name>
</gene>
<evidence type="ECO:0000313" key="3">
    <source>
        <dbReference type="EMBL" id="PPQ73884.1"/>
    </source>
</evidence>